<sequence>MLYYRMNAKRLELCPCPPLPACVEEYFKYPEFEKDGKYPIPETRTIQLQPLRSHGKSRDAQWFFSMAEDDEVPMDLDPACQNLYMRLFDCRKEVADSEQKYPKEITTNCALRTIALTRPKTVLECMKLRGTFPPLLKILSKVYVDIVLKFEKELLQLNLLMWTTKIRCQSRHQTQETKPKGAYPPLPPPPPTPQPTRRSSNSPTHPHSQSLPPTSATNGTTHNPTPPESSLPNTNPTPDTTLVFYMADTGLNEDEDEDEDEDIPEGTDKEIKAELAYPQEEDKKRKRDSDQGVQTGSEKEEVKNVG</sequence>
<dbReference type="InterPro" id="IPR002121">
    <property type="entry name" value="HRDC_dom"/>
</dbReference>
<reference evidence="2" key="1">
    <citation type="submission" date="2021-02" db="EMBL/GenBank/DDBJ databases">
        <authorList>
            <person name="Syme A R."/>
            <person name="Syme A R."/>
            <person name="Moolhuijzen P."/>
        </authorList>
    </citation>
    <scope>NUCLEOTIDE SEQUENCE</scope>
    <source>
        <strain evidence="2">W1-1</strain>
    </source>
</reference>
<dbReference type="Gene3D" id="1.10.150.80">
    <property type="entry name" value="HRDC domain"/>
    <property type="match status" value="1"/>
</dbReference>
<dbReference type="Proteomes" id="UP000472372">
    <property type="component" value="Chromosome 5"/>
</dbReference>
<evidence type="ECO:0000313" key="3">
    <source>
        <dbReference type="Proteomes" id="UP000472372"/>
    </source>
</evidence>
<evidence type="ECO:0000256" key="1">
    <source>
        <dbReference type="SAM" id="MobiDB-lite"/>
    </source>
</evidence>
<feature type="compositionally biased region" description="Basic and acidic residues" evidence="1">
    <location>
        <begin position="280"/>
        <end position="290"/>
    </location>
</feature>
<dbReference type="SUPFAM" id="SSF47819">
    <property type="entry name" value="HRDC-like"/>
    <property type="match status" value="1"/>
</dbReference>
<feature type="compositionally biased region" description="Low complexity" evidence="1">
    <location>
        <begin position="232"/>
        <end position="241"/>
    </location>
</feature>
<protein>
    <submittedName>
        <fullName evidence="2">HRDC multi-domain protein</fullName>
    </submittedName>
</protein>
<gene>
    <name evidence="2" type="ORF">PTTW11_05774</name>
</gene>
<evidence type="ECO:0000313" key="2">
    <source>
        <dbReference type="EMBL" id="CAE7175263.1"/>
    </source>
</evidence>
<dbReference type="InterPro" id="IPR010997">
    <property type="entry name" value="HRDC-like_sf"/>
</dbReference>
<dbReference type="GO" id="GO:0003676">
    <property type="term" value="F:nucleic acid binding"/>
    <property type="evidence" value="ECO:0007669"/>
    <property type="project" value="InterPro"/>
</dbReference>
<feature type="region of interest" description="Disordered" evidence="1">
    <location>
        <begin position="169"/>
        <end position="306"/>
    </location>
</feature>
<dbReference type="AlphaFoldDB" id="A0A6S6W2L7"/>
<organism evidence="2 3">
    <name type="scientific">Pyrenophora teres f. teres</name>
    <dbReference type="NCBI Taxonomy" id="97479"/>
    <lineage>
        <taxon>Eukaryota</taxon>
        <taxon>Fungi</taxon>
        <taxon>Dikarya</taxon>
        <taxon>Ascomycota</taxon>
        <taxon>Pezizomycotina</taxon>
        <taxon>Dothideomycetes</taxon>
        <taxon>Pleosporomycetidae</taxon>
        <taxon>Pleosporales</taxon>
        <taxon>Pleosporineae</taxon>
        <taxon>Pleosporaceae</taxon>
        <taxon>Pyrenophora</taxon>
    </lineage>
</organism>
<feature type="compositionally biased region" description="Pro residues" evidence="1">
    <location>
        <begin position="182"/>
        <end position="194"/>
    </location>
</feature>
<dbReference type="PROSITE" id="PS50967">
    <property type="entry name" value="HRDC"/>
    <property type="match status" value="1"/>
</dbReference>
<dbReference type="GO" id="GO:0000166">
    <property type="term" value="F:nucleotide binding"/>
    <property type="evidence" value="ECO:0007669"/>
    <property type="project" value="InterPro"/>
</dbReference>
<dbReference type="InterPro" id="IPR044876">
    <property type="entry name" value="HRDC_dom_sf"/>
</dbReference>
<feature type="compositionally biased region" description="Acidic residues" evidence="1">
    <location>
        <begin position="251"/>
        <end position="265"/>
    </location>
</feature>
<dbReference type="EMBL" id="HG992981">
    <property type="protein sequence ID" value="CAE7175263.1"/>
    <property type="molecule type" value="Genomic_DNA"/>
</dbReference>
<feature type="compositionally biased region" description="Polar residues" evidence="1">
    <location>
        <begin position="205"/>
        <end position="223"/>
    </location>
</feature>
<accession>A0A6S6W2L7</accession>
<proteinExistence type="predicted"/>
<name>A0A6S6W2L7_9PLEO</name>
<feature type="compositionally biased region" description="Low complexity" evidence="1">
    <location>
        <begin position="195"/>
        <end position="204"/>
    </location>
</feature>
<feature type="compositionally biased region" description="Basic and acidic residues" evidence="1">
    <location>
        <begin position="297"/>
        <end position="306"/>
    </location>
</feature>